<organism evidence="1 2">
    <name type="scientific">Bacillus weihaiensis</name>
    <dbReference type="NCBI Taxonomy" id="1547283"/>
    <lineage>
        <taxon>Bacteria</taxon>
        <taxon>Bacillati</taxon>
        <taxon>Bacillota</taxon>
        <taxon>Bacilli</taxon>
        <taxon>Bacillales</taxon>
        <taxon>Bacillaceae</taxon>
        <taxon>Bacillus</taxon>
    </lineage>
</organism>
<dbReference type="Proteomes" id="UP000181936">
    <property type="component" value="Chromosome"/>
</dbReference>
<evidence type="ECO:0000313" key="2">
    <source>
        <dbReference type="Proteomes" id="UP000181936"/>
    </source>
</evidence>
<dbReference type="KEGG" id="bwh:A9C19_11755"/>
<evidence type="ECO:0000313" key="1">
    <source>
        <dbReference type="EMBL" id="APH05371.1"/>
    </source>
</evidence>
<dbReference type="OrthoDB" id="2968672at2"/>
<sequence>MKWFITAFMIVVLLCGCVEDKPRPKGVVEAAPVQIEDLSNEAVQVMTQSKERTLDVSYHVKNQNVYIECYIPSFQFAESKKGQTQGEGHLQVIVDGKRINDIYTAAFIVKGLSKGTHQIDIEVVHNNSHSYSLQESIQVVVK</sequence>
<dbReference type="RefSeq" id="WP_072580162.1">
    <property type="nucleotide sequence ID" value="NZ_CP016020.1"/>
</dbReference>
<dbReference type="PROSITE" id="PS51257">
    <property type="entry name" value="PROKAR_LIPOPROTEIN"/>
    <property type="match status" value="1"/>
</dbReference>
<name>A0A1L3MSP8_9BACI</name>
<dbReference type="AlphaFoldDB" id="A0A1L3MSP8"/>
<dbReference type="EMBL" id="CP016020">
    <property type="protein sequence ID" value="APH05371.1"/>
    <property type="molecule type" value="Genomic_DNA"/>
</dbReference>
<dbReference type="STRING" id="1547283.A9C19_11755"/>
<reference evidence="1 2" key="1">
    <citation type="journal article" date="2016" name="Sci. Rep.">
        <title>Complete genome sequence and transcriptomic analysis of a novel marine strain Bacillus weihaiensis reveals the mechanism of brown algae degradation.</title>
        <authorList>
            <person name="Zhu Y."/>
            <person name="Chen P."/>
            <person name="Bao Y."/>
            <person name="Men Y."/>
            <person name="Zeng Y."/>
            <person name="Yang J."/>
            <person name="Sun J."/>
            <person name="Sun Y."/>
        </authorList>
    </citation>
    <scope>NUCLEOTIDE SEQUENCE [LARGE SCALE GENOMIC DNA]</scope>
    <source>
        <strain evidence="1 2">Alg07</strain>
    </source>
</reference>
<gene>
    <name evidence="1" type="ORF">A9C19_11755</name>
</gene>
<evidence type="ECO:0008006" key="3">
    <source>
        <dbReference type="Google" id="ProtNLM"/>
    </source>
</evidence>
<accession>A0A1L3MSP8</accession>
<keyword evidence="2" id="KW-1185">Reference proteome</keyword>
<protein>
    <recommendedName>
        <fullName evidence="3">Lipoprotein</fullName>
    </recommendedName>
</protein>
<proteinExistence type="predicted"/>